<gene>
    <name evidence="1" type="ORF">KEF85_05645</name>
</gene>
<evidence type="ECO:0000313" key="2">
    <source>
        <dbReference type="Proteomes" id="UP000676649"/>
    </source>
</evidence>
<keyword evidence="2" id="KW-1185">Reference proteome</keyword>
<dbReference type="AlphaFoldDB" id="A0A975MQ41"/>
<evidence type="ECO:0000313" key="1">
    <source>
        <dbReference type="EMBL" id="QWF71941.1"/>
    </source>
</evidence>
<name>A0A975MQ41_9GAMM</name>
<organism evidence="1 2">
    <name type="scientific">Methylomonas paludis</name>
    <dbReference type="NCBI Taxonomy" id="1173101"/>
    <lineage>
        <taxon>Bacteria</taxon>
        <taxon>Pseudomonadati</taxon>
        <taxon>Pseudomonadota</taxon>
        <taxon>Gammaproteobacteria</taxon>
        <taxon>Methylococcales</taxon>
        <taxon>Methylococcaceae</taxon>
        <taxon>Methylomonas</taxon>
    </lineage>
</organism>
<dbReference type="EMBL" id="CP073754">
    <property type="protein sequence ID" value="QWF71941.1"/>
    <property type="molecule type" value="Genomic_DNA"/>
</dbReference>
<dbReference type="KEGG" id="mpad:KEF85_05645"/>
<dbReference type="RefSeq" id="WP_215583820.1">
    <property type="nucleotide sequence ID" value="NZ_CP073754.1"/>
</dbReference>
<proteinExistence type="predicted"/>
<accession>A0A975MQ41</accession>
<protein>
    <submittedName>
        <fullName evidence="1">Uncharacterized protein</fullName>
    </submittedName>
</protein>
<sequence length="151" mass="17809">MPKKFKQDCAPPSAKPAIKVSLLEYLQDSAPDILLPLPIMAEVSALRFWQETFQPLRPGEARYLQAGGWRWPYAERLVYLAREFIKLDERSRRYVLKAAAAQIWWRGDDMQRFQNIVQAHLRYRSLNPEQRLEYRRRLMQAAKGLGRGQLH</sequence>
<reference evidence="1" key="1">
    <citation type="submission" date="2021-04" db="EMBL/GenBank/DDBJ databases">
        <title>Draft genome sequence data of methanotrophic Methylovulum sp. strain S1L and Methylomonas sp. strain S2AM isolated from boreal lake water columns.</title>
        <authorList>
            <person name="Rissanen A.J."/>
            <person name="Mangayil R."/>
            <person name="Svenning M.M."/>
            <person name="Khanongnuch R."/>
        </authorList>
    </citation>
    <scope>NUCLEOTIDE SEQUENCE</scope>
    <source>
        <strain evidence="1">S2AM</strain>
    </source>
</reference>
<dbReference type="Proteomes" id="UP000676649">
    <property type="component" value="Chromosome"/>
</dbReference>